<proteinExistence type="inferred from homology"/>
<protein>
    <recommendedName>
        <fullName evidence="9">Eukaryotic rRNA processing</fullName>
    </recommendedName>
</protein>
<evidence type="ECO:0000256" key="5">
    <source>
        <dbReference type="ARBA" id="ARBA00023242"/>
    </source>
</evidence>
<dbReference type="EMBL" id="GG745360">
    <property type="protein sequence ID" value="KNE69212.1"/>
    <property type="molecule type" value="Genomic_DNA"/>
</dbReference>
<feature type="compositionally biased region" description="Basic residues" evidence="6">
    <location>
        <begin position="244"/>
        <end position="265"/>
    </location>
</feature>
<dbReference type="GO" id="GO:0005730">
    <property type="term" value="C:nucleolus"/>
    <property type="evidence" value="ECO:0007669"/>
    <property type="project" value="UniProtKB-SubCell"/>
</dbReference>
<dbReference type="GO" id="GO:0034399">
    <property type="term" value="C:nuclear periphery"/>
    <property type="evidence" value="ECO:0007669"/>
    <property type="project" value="TreeGrafter"/>
</dbReference>
<organism evidence="7 8">
    <name type="scientific">Allomyces macrogynus (strain ATCC 38327)</name>
    <name type="common">Allomyces javanicus var. macrogynus</name>
    <dbReference type="NCBI Taxonomy" id="578462"/>
    <lineage>
        <taxon>Eukaryota</taxon>
        <taxon>Fungi</taxon>
        <taxon>Fungi incertae sedis</taxon>
        <taxon>Blastocladiomycota</taxon>
        <taxon>Blastocladiomycetes</taxon>
        <taxon>Blastocladiales</taxon>
        <taxon>Blastocladiaceae</taxon>
        <taxon>Allomyces</taxon>
    </lineage>
</organism>
<evidence type="ECO:0000256" key="3">
    <source>
        <dbReference type="ARBA" id="ARBA00022517"/>
    </source>
</evidence>
<evidence type="ECO:0000256" key="2">
    <source>
        <dbReference type="ARBA" id="ARBA00007336"/>
    </source>
</evidence>
<keyword evidence="8" id="KW-1185">Reference proteome</keyword>
<feature type="region of interest" description="Disordered" evidence="6">
    <location>
        <begin position="1"/>
        <end position="28"/>
    </location>
</feature>
<dbReference type="VEuPathDB" id="FungiDB:AMAG_13602"/>
<dbReference type="PANTHER" id="PTHR13028">
    <property type="entry name" value="RRNA PROCESSING PROTEIN EBNA1-BINDING PROTEIN-RELATED"/>
    <property type="match status" value="1"/>
</dbReference>
<sequence>MATTAAPTARDGVNTRKAARGASRSPVGRSVIECTTHVSAAPTTIADIHDDLKRELAFHNQALASVIAARKQILAAKVPFSRPEDYFAEMVKTDAHMARIRTKLIEETASVKKSEEVKRLRDQKKFGKQVQAEVLKERKAKEKALAEKVTDIKKKRKLEQAKDTAFEDDLDIAIMSDDDDVKPARKKTKTAKPLPNSKRMAKNVKYGHGGKKSGSKRNTAESAADFTFSTKDQKKKGFGGAKPRGTRRRARASRSARTRRSRARW</sequence>
<dbReference type="GO" id="GO:0006364">
    <property type="term" value="P:rRNA processing"/>
    <property type="evidence" value="ECO:0007669"/>
    <property type="project" value="TreeGrafter"/>
</dbReference>
<dbReference type="Proteomes" id="UP000054350">
    <property type="component" value="Unassembled WGS sequence"/>
</dbReference>
<feature type="region of interest" description="Disordered" evidence="6">
    <location>
        <begin position="177"/>
        <end position="265"/>
    </location>
</feature>
<dbReference type="OrthoDB" id="443772at2759"/>
<dbReference type="InterPro" id="IPR008610">
    <property type="entry name" value="Ebp2"/>
</dbReference>
<evidence type="ECO:0000313" key="7">
    <source>
        <dbReference type="EMBL" id="KNE69212.1"/>
    </source>
</evidence>
<evidence type="ECO:0000256" key="6">
    <source>
        <dbReference type="SAM" id="MobiDB-lite"/>
    </source>
</evidence>
<keyword evidence="4" id="KW-0175">Coiled coil</keyword>
<evidence type="ECO:0008006" key="9">
    <source>
        <dbReference type="Google" id="ProtNLM"/>
    </source>
</evidence>
<comment type="similarity">
    <text evidence="2">Belongs to the EBP2 family.</text>
</comment>
<gene>
    <name evidence="7" type="ORF">AMAG_13602</name>
</gene>
<keyword evidence="5" id="KW-0539">Nucleus</keyword>
<dbReference type="Pfam" id="PF05890">
    <property type="entry name" value="Ebp2"/>
    <property type="match status" value="1"/>
</dbReference>
<keyword evidence="3" id="KW-0690">Ribosome biogenesis</keyword>
<evidence type="ECO:0000313" key="8">
    <source>
        <dbReference type="Proteomes" id="UP000054350"/>
    </source>
</evidence>
<evidence type="ECO:0000256" key="1">
    <source>
        <dbReference type="ARBA" id="ARBA00004604"/>
    </source>
</evidence>
<comment type="subcellular location">
    <subcellularLocation>
        <location evidence="1">Nucleus</location>
        <location evidence="1">Nucleolus</location>
    </subcellularLocation>
</comment>
<dbReference type="eggNOG" id="KOG3080">
    <property type="taxonomic scope" value="Eukaryota"/>
</dbReference>
<dbReference type="PANTHER" id="PTHR13028:SF0">
    <property type="entry name" value="RRNA-PROCESSING PROTEIN EBP2-RELATED"/>
    <property type="match status" value="1"/>
</dbReference>
<evidence type="ECO:0000256" key="4">
    <source>
        <dbReference type="ARBA" id="ARBA00023054"/>
    </source>
</evidence>
<reference evidence="8" key="2">
    <citation type="submission" date="2009-11" db="EMBL/GenBank/DDBJ databases">
        <title>The Genome Sequence of Allomyces macrogynus strain ATCC 38327.</title>
        <authorList>
            <consortium name="The Broad Institute Genome Sequencing Platform"/>
            <person name="Russ C."/>
            <person name="Cuomo C."/>
            <person name="Shea T."/>
            <person name="Young S.K."/>
            <person name="Zeng Q."/>
            <person name="Koehrsen M."/>
            <person name="Haas B."/>
            <person name="Borodovsky M."/>
            <person name="Guigo R."/>
            <person name="Alvarado L."/>
            <person name="Berlin A."/>
            <person name="Borenstein D."/>
            <person name="Chen Z."/>
            <person name="Engels R."/>
            <person name="Freedman E."/>
            <person name="Gellesch M."/>
            <person name="Goldberg J."/>
            <person name="Griggs A."/>
            <person name="Gujja S."/>
            <person name="Heiman D."/>
            <person name="Hepburn T."/>
            <person name="Howarth C."/>
            <person name="Jen D."/>
            <person name="Larson L."/>
            <person name="Lewis B."/>
            <person name="Mehta T."/>
            <person name="Park D."/>
            <person name="Pearson M."/>
            <person name="Roberts A."/>
            <person name="Saif S."/>
            <person name="Shenoy N."/>
            <person name="Sisk P."/>
            <person name="Stolte C."/>
            <person name="Sykes S."/>
            <person name="Walk T."/>
            <person name="White J."/>
            <person name="Yandava C."/>
            <person name="Burger G."/>
            <person name="Gray M.W."/>
            <person name="Holland P.W.H."/>
            <person name="King N."/>
            <person name="Lang F.B.F."/>
            <person name="Roger A.J."/>
            <person name="Ruiz-Trillo I."/>
            <person name="Lander E."/>
            <person name="Nusbaum C."/>
        </authorList>
    </citation>
    <scope>NUCLEOTIDE SEQUENCE [LARGE SCALE GENOMIC DNA]</scope>
    <source>
        <strain evidence="8">ATCC 38327</strain>
    </source>
</reference>
<dbReference type="GO" id="GO:0042273">
    <property type="term" value="P:ribosomal large subunit biogenesis"/>
    <property type="evidence" value="ECO:0007669"/>
    <property type="project" value="TreeGrafter"/>
</dbReference>
<dbReference type="AlphaFoldDB" id="A0A0L0T3B1"/>
<dbReference type="STRING" id="578462.A0A0L0T3B1"/>
<name>A0A0L0T3B1_ALLM3</name>
<accession>A0A0L0T3B1</accession>
<dbReference type="GO" id="GO:0030687">
    <property type="term" value="C:preribosome, large subunit precursor"/>
    <property type="evidence" value="ECO:0007669"/>
    <property type="project" value="TreeGrafter"/>
</dbReference>
<reference evidence="7 8" key="1">
    <citation type="submission" date="2009-11" db="EMBL/GenBank/DDBJ databases">
        <title>Annotation of Allomyces macrogynus ATCC 38327.</title>
        <authorList>
            <consortium name="The Broad Institute Genome Sequencing Platform"/>
            <person name="Russ C."/>
            <person name="Cuomo C."/>
            <person name="Burger G."/>
            <person name="Gray M.W."/>
            <person name="Holland P.W.H."/>
            <person name="King N."/>
            <person name="Lang F.B.F."/>
            <person name="Roger A.J."/>
            <person name="Ruiz-Trillo I."/>
            <person name="Young S.K."/>
            <person name="Zeng Q."/>
            <person name="Gargeya S."/>
            <person name="Fitzgerald M."/>
            <person name="Haas B."/>
            <person name="Abouelleil A."/>
            <person name="Alvarado L."/>
            <person name="Arachchi H.M."/>
            <person name="Berlin A."/>
            <person name="Chapman S.B."/>
            <person name="Gearin G."/>
            <person name="Goldberg J."/>
            <person name="Griggs A."/>
            <person name="Gujja S."/>
            <person name="Hansen M."/>
            <person name="Heiman D."/>
            <person name="Howarth C."/>
            <person name="Larimer J."/>
            <person name="Lui A."/>
            <person name="MacDonald P.J.P."/>
            <person name="McCowen C."/>
            <person name="Montmayeur A."/>
            <person name="Murphy C."/>
            <person name="Neiman D."/>
            <person name="Pearson M."/>
            <person name="Priest M."/>
            <person name="Roberts A."/>
            <person name="Saif S."/>
            <person name="Shea T."/>
            <person name="Sisk P."/>
            <person name="Stolte C."/>
            <person name="Sykes S."/>
            <person name="Wortman J."/>
            <person name="Nusbaum C."/>
            <person name="Birren B."/>
        </authorList>
    </citation>
    <scope>NUCLEOTIDE SEQUENCE [LARGE SCALE GENOMIC DNA]</scope>
    <source>
        <strain evidence="7 8">ATCC 38327</strain>
    </source>
</reference>
<dbReference type="OMA" id="VIECTTH"/>